<accession>J3PEZ8</accession>
<feature type="region of interest" description="Disordered" evidence="1">
    <location>
        <begin position="81"/>
        <end position="101"/>
    </location>
</feature>
<sequence>MLPFLAGCCRTVTEAGALEKGPITSSVQLTVSPMLVDGAQANAQLNQSVGIWPVGANPARQVVYGEDGGRSEHWLVLLEDQQGNQPDSPPSFTPQSNRPRFNVLLAREGPDRLANGQTEDHA</sequence>
<reference evidence="2" key="3">
    <citation type="submission" date="2010-09" db="EMBL/GenBank/DDBJ databases">
        <title>Annotation of Gaeumannomyces graminis var. tritici R3-111a-1.</title>
        <authorList>
            <consortium name="The Broad Institute Genome Sequencing Platform"/>
            <person name="Ma L.-J."/>
            <person name="Dead R."/>
            <person name="Young S.K."/>
            <person name="Zeng Q."/>
            <person name="Gargeya S."/>
            <person name="Fitzgerald M."/>
            <person name="Haas B."/>
            <person name="Abouelleil A."/>
            <person name="Alvarado L."/>
            <person name="Arachchi H.M."/>
            <person name="Berlin A."/>
            <person name="Brown A."/>
            <person name="Chapman S.B."/>
            <person name="Chen Z."/>
            <person name="Dunbar C."/>
            <person name="Freedman E."/>
            <person name="Gearin G."/>
            <person name="Gellesch M."/>
            <person name="Goldberg J."/>
            <person name="Griggs A."/>
            <person name="Gujja S."/>
            <person name="Heiman D."/>
            <person name="Howarth C."/>
            <person name="Larson L."/>
            <person name="Lui A."/>
            <person name="MacDonald P.J.P."/>
            <person name="Mehta T."/>
            <person name="Montmayeur A."/>
            <person name="Murphy C."/>
            <person name="Neiman D."/>
            <person name="Pearson M."/>
            <person name="Priest M."/>
            <person name="Roberts A."/>
            <person name="Saif S."/>
            <person name="Shea T."/>
            <person name="Shenoy N."/>
            <person name="Sisk P."/>
            <person name="Stolte C."/>
            <person name="Sykes S."/>
            <person name="Yandava C."/>
            <person name="Wortman J."/>
            <person name="Nusbaum C."/>
            <person name="Birren B."/>
        </authorList>
    </citation>
    <scope>NUCLEOTIDE SEQUENCE</scope>
    <source>
        <strain evidence="2">R3-111a-1</strain>
    </source>
</reference>
<dbReference type="AlphaFoldDB" id="J3PEZ8"/>
<evidence type="ECO:0000313" key="3">
    <source>
        <dbReference type="EnsemblFungi" id="EJT71056"/>
    </source>
</evidence>
<dbReference type="HOGENOM" id="CLU_2026896_0_0_1"/>
<reference evidence="3" key="5">
    <citation type="submission" date="2018-04" db="UniProtKB">
        <authorList>
            <consortium name="EnsemblFungi"/>
        </authorList>
    </citation>
    <scope>IDENTIFICATION</scope>
    <source>
        <strain evidence="3">R3-111a-1</strain>
    </source>
</reference>
<reference evidence="4" key="1">
    <citation type="submission" date="2010-07" db="EMBL/GenBank/DDBJ databases">
        <title>The genome sequence of Gaeumannomyces graminis var. tritici strain R3-111a-1.</title>
        <authorList>
            <consortium name="The Broad Institute Genome Sequencing Platform"/>
            <person name="Ma L.-J."/>
            <person name="Dead R."/>
            <person name="Young S."/>
            <person name="Zeng Q."/>
            <person name="Koehrsen M."/>
            <person name="Alvarado L."/>
            <person name="Berlin A."/>
            <person name="Chapman S.B."/>
            <person name="Chen Z."/>
            <person name="Freedman E."/>
            <person name="Gellesch M."/>
            <person name="Goldberg J."/>
            <person name="Griggs A."/>
            <person name="Gujja S."/>
            <person name="Heilman E.R."/>
            <person name="Heiman D."/>
            <person name="Hepburn T."/>
            <person name="Howarth C."/>
            <person name="Jen D."/>
            <person name="Larson L."/>
            <person name="Mehta T."/>
            <person name="Neiman D."/>
            <person name="Pearson M."/>
            <person name="Roberts A."/>
            <person name="Saif S."/>
            <person name="Shea T."/>
            <person name="Shenoy N."/>
            <person name="Sisk P."/>
            <person name="Stolte C."/>
            <person name="Sykes S."/>
            <person name="Walk T."/>
            <person name="White J."/>
            <person name="Yandava C."/>
            <person name="Haas B."/>
            <person name="Nusbaum C."/>
            <person name="Birren B."/>
        </authorList>
    </citation>
    <scope>NUCLEOTIDE SEQUENCE [LARGE SCALE GENOMIC DNA]</scope>
    <source>
        <strain evidence="4">R3-111a-1</strain>
    </source>
</reference>
<reference evidence="2" key="2">
    <citation type="submission" date="2010-07" db="EMBL/GenBank/DDBJ databases">
        <authorList>
            <consortium name="The Broad Institute Genome Sequencing Platform"/>
            <consortium name="Broad Institute Genome Sequencing Center for Infectious Disease"/>
            <person name="Ma L.-J."/>
            <person name="Dead R."/>
            <person name="Young S."/>
            <person name="Zeng Q."/>
            <person name="Koehrsen M."/>
            <person name="Alvarado L."/>
            <person name="Berlin A."/>
            <person name="Chapman S.B."/>
            <person name="Chen Z."/>
            <person name="Freedman E."/>
            <person name="Gellesch M."/>
            <person name="Goldberg J."/>
            <person name="Griggs A."/>
            <person name="Gujja S."/>
            <person name="Heilman E.R."/>
            <person name="Heiman D."/>
            <person name="Hepburn T."/>
            <person name="Howarth C."/>
            <person name="Jen D."/>
            <person name="Larson L."/>
            <person name="Mehta T."/>
            <person name="Neiman D."/>
            <person name="Pearson M."/>
            <person name="Roberts A."/>
            <person name="Saif S."/>
            <person name="Shea T."/>
            <person name="Shenoy N."/>
            <person name="Sisk P."/>
            <person name="Stolte C."/>
            <person name="Sykes S."/>
            <person name="Walk T."/>
            <person name="White J."/>
            <person name="Yandava C."/>
            <person name="Haas B."/>
            <person name="Nusbaum C."/>
            <person name="Birren B."/>
        </authorList>
    </citation>
    <scope>NUCLEOTIDE SEQUENCE</scope>
    <source>
        <strain evidence="2">R3-111a-1</strain>
    </source>
</reference>
<dbReference type="VEuPathDB" id="FungiDB:GGTG_12077"/>
<protein>
    <submittedName>
        <fullName evidence="2 3">Uncharacterized protein</fullName>
    </submittedName>
</protein>
<gene>
    <name evidence="3" type="primary">20352535</name>
    <name evidence="2" type="ORF">GGTG_12077</name>
</gene>
<evidence type="ECO:0000313" key="4">
    <source>
        <dbReference type="Proteomes" id="UP000006039"/>
    </source>
</evidence>
<dbReference type="EMBL" id="GL385401">
    <property type="protein sequence ID" value="EJT71056.1"/>
    <property type="molecule type" value="Genomic_DNA"/>
</dbReference>
<dbReference type="RefSeq" id="XP_009228234.1">
    <property type="nucleotide sequence ID" value="XM_009229970.1"/>
</dbReference>
<keyword evidence="4" id="KW-1185">Reference proteome</keyword>
<evidence type="ECO:0000313" key="2">
    <source>
        <dbReference type="EMBL" id="EJT71056.1"/>
    </source>
</evidence>
<dbReference type="EnsemblFungi" id="EJT71056">
    <property type="protein sequence ID" value="EJT71056"/>
    <property type="gene ID" value="GGTG_12077"/>
</dbReference>
<organism evidence="2">
    <name type="scientific">Gaeumannomyces tritici (strain R3-111a-1)</name>
    <name type="common">Wheat and barley take-all root rot fungus</name>
    <name type="synonym">Gaeumannomyces graminis var. tritici</name>
    <dbReference type="NCBI Taxonomy" id="644352"/>
    <lineage>
        <taxon>Eukaryota</taxon>
        <taxon>Fungi</taxon>
        <taxon>Dikarya</taxon>
        <taxon>Ascomycota</taxon>
        <taxon>Pezizomycotina</taxon>
        <taxon>Sordariomycetes</taxon>
        <taxon>Sordariomycetidae</taxon>
        <taxon>Magnaporthales</taxon>
        <taxon>Magnaporthaceae</taxon>
        <taxon>Gaeumannomyces</taxon>
    </lineage>
</organism>
<evidence type="ECO:0000256" key="1">
    <source>
        <dbReference type="SAM" id="MobiDB-lite"/>
    </source>
</evidence>
<name>J3PEZ8_GAET3</name>
<dbReference type="GeneID" id="20352535"/>
<dbReference type="Proteomes" id="UP000006039">
    <property type="component" value="Unassembled WGS sequence"/>
</dbReference>
<reference evidence="3" key="4">
    <citation type="journal article" date="2015" name="G3 (Bethesda)">
        <title>Genome sequences of three phytopathogenic species of the Magnaporthaceae family of fungi.</title>
        <authorList>
            <person name="Okagaki L.H."/>
            <person name="Nunes C.C."/>
            <person name="Sailsbery J."/>
            <person name="Clay B."/>
            <person name="Brown D."/>
            <person name="John T."/>
            <person name="Oh Y."/>
            <person name="Young N."/>
            <person name="Fitzgerald M."/>
            <person name="Haas B.J."/>
            <person name="Zeng Q."/>
            <person name="Young S."/>
            <person name="Adiconis X."/>
            <person name="Fan L."/>
            <person name="Levin J.Z."/>
            <person name="Mitchell T.K."/>
            <person name="Okubara P.A."/>
            <person name="Farman M.L."/>
            <person name="Kohn L.M."/>
            <person name="Birren B."/>
            <person name="Ma L.-J."/>
            <person name="Dean R.A."/>
        </authorList>
    </citation>
    <scope>NUCLEOTIDE SEQUENCE</scope>
    <source>
        <strain evidence="3">R3-111a-1</strain>
    </source>
</reference>
<proteinExistence type="predicted"/>